<proteinExistence type="predicted"/>
<keyword evidence="2" id="KW-1185">Reference proteome</keyword>
<dbReference type="Pfam" id="PF04870">
    <property type="entry name" value="Moulting_cycle"/>
    <property type="match status" value="1"/>
</dbReference>
<feature type="non-terminal residue" evidence="1">
    <location>
        <position position="1"/>
    </location>
</feature>
<dbReference type="OrthoDB" id="5917548at2759"/>
<dbReference type="Proteomes" id="UP000605970">
    <property type="component" value="Unassembled WGS sequence"/>
</dbReference>
<reference evidence="1" key="1">
    <citation type="journal article" date="2020" name="Ecol. Evol.">
        <title>Genome structure and content of the rice root-knot nematode (Meloidogyne graminicola).</title>
        <authorList>
            <person name="Phan N.T."/>
            <person name="Danchin E.G.J."/>
            <person name="Klopp C."/>
            <person name="Perfus-Barbeoch L."/>
            <person name="Kozlowski D.K."/>
            <person name="Koutsovoulos G.D."/>
            <person name="Lopez-Roques C."/>
            <person name="Bouchez O."/>
            <person name="Zahm M."/>
            <person name="Besnard G."/>
            <person name="Bellafiore S."/>
        </authorList>
    </citation>
    <scope>NUCLEOTIDE SEQUENCE</scope>
    <source>
        <strain evidence="1">VN-18</strain>
    </source>
</reference>
<organism evidence="1 2">
    <name type="scientific">Meloidogyne graminicola</name>
    <dbReference type="NCBI Taxonomy" id="189291"/>
    <lineage>
        <taxon>Eukaryota</taxon>
        <taxon>Metazoa</taxon>
        <taxon>Ecdysozoa</taxon>
        <taxon>Nematoda</taxon>
        <taxon>Chromadorea</taxon>
        <taxon>Rhabditida</taxon>
        <taxon>Tylenchina</taxon>
        <taxon>Tylenchomorpha</taxon>
        <taxon>Tylenchoidea</taxon>
        <taxon>Meloidogynidae</taxon>
        <taxon>Meloidogyninae</taxon>
        <taxon>Meloidogyne</taxon>
    </lineage>
</organism>
<dbReference type="InterPro" id="IPR006954">
    <property type="entry name" value="Mlt-10-like"/>
</dbReference>
<gene>
    <name evidence="1" type="ORF">Mgra_00008639</name>
</gene>
<dbReference type="EMBL" id="JABEBT010000118">
    <property type="protein sequence ID" value="KAF7631107.1"/>
    <property type="molecule type" value="Genomic_DNA"/>
</dbReference>
<sequence length="65" mass="7175">TKKRLEKGKSPIQRLVNLLRDGIKLGYALTGKNSTELDNKTLKVVSPRFLSVTPEDGNNDTVSGY</sequence>
<protein>
    <submittedName>
        <fullName evidence="1">Uncharacterized protein</fullName>
    </submittedName>
</protein>
<name>A0A8S9ZF67_9BILA</name>
<evidence type="ECO:0000313" key="1">
    <source>
        <dbReference type="EMBL" id="KAF7631107.1"/>
    </source>
</evidence>
<comment type="caution">
    <text evidence="1">The sequence shown here is derived from an EMBL/GenBank/DDBJ whole genome shotgun (WGS) entry which is preliminary data.</text>
</comment>
<accession>A0A8S9ZF67</accession>
<evidence type="ECO:0000313" key="2">
    <source>
        <dbReference type="Proteomes" id="UP000605970"/>
    </source>
</evidence>
<dbReference type="AlphaFoldDB" id="A0A8S9ZF67"/>